<evidence type="ECO:0000256" key="5">
    <source>
        <dbReference type="ARBA" id="ARBA00023242"/>
    </source>
</evidence>
<evidence type="ECO:0000256" key="4">
    <source>
        <dbReference type="ARBA" id="ARBA00023163"/>
    </source>
</evidence>
<feature type="region of interest" description="Disordered" evidence="6">
    <location>
        <begin position="345"/>
        <end position="385"/>
    </location>
</feature>
<dbReference type="EMBL" id="RDQH01000327">
    <property type="protein sequence ID" value="RXI07574.1"/>
    <property type="molecule type" value="Genomic_DNA"/>
</dbReference>
<evidence type="ECO:0000313" key="9">
    <source>
        <dbReference type="EMBL" id="RXI07574.1"/>
    </source>
</evidence>
<keyword evidence="10" id="KW-1185">Reference proteome</keyword>
<organism evidence="9 10">
    <name type="scientific">Malus domestica</name>
    <name type="common">Apple</name>
    <name type="synonym">Pyrus malus</name>
    <dbReference type="NCBI Taxonomy" id="3750"/>
    <lineage>
        <taxon>Eukaryota</taxon>
        <taxon>Viridiplantae</taxon>
        <taxon>Streptophyta</taxon>
        <taxon>Embryophyta</taxon>
        <taxon>Tracheophyta</taxon>
        <taxon>Spermatophyta</taxon>
        <taxon>Magnoliopsida</taxon>
        <taxon>eudicotyledons</taxon>
        <taxon>Gunneridae</taxon>
        <taxon>Pentapetalae</taxon>
        <taxon>rosids</taxon>
        <taxon>fabids</taxon>
        <taxon>Rosales</taxon>
        <taxon>Rosaceae</taxon>
        <taxon>Amygdaloideae</taxon>
        <taxon>Maleae</taxon>
        <taxon>Malus</taxon>
    </lineage>
</organism>
<dbReference type="SUPFAM" id="SSF101941">
    <property type="entry name" value="NAC domain"/>
    <property type="match status" value="1"/>
</dbReference>
<comment type="caution">
    <text evidence="9">The sequence shown here is derived from an EMBL/GenBank/DDBJ whole genome shotgun (WGS) entry which is preliminary data.</text>
</comment>
<evidence type="ECO:0000256" key="1">
    <source>
        <dbReference type="ARBA" id="ARBA00004123"/>
    </source>
</evidence>
<gene>
    <name evidence="9" type="ORF">DVH24_005347</name>
</gene>
<accession>A0A498KMD3</accession>
<evidence type="ECO:0000313" key="10">
    <source>
        <dbReference type="Proteomes" id="UP000290289"/>
    </source>
</evidence>
<reference evidence="9 10" key="1">
    <citation type="submission" date="2018-10" db="EMBL/GenBank/DDBJ databases">
        <title>A high-quality apple genome assembly.</title>
        <authorList>
            <person name="Hu J."/>
        </authorList>
    </citation>
    <scope>NUCLEOTIDE SEQUENCE [LARGE SCALE GENOMIC DNA]</scope>
    <source>
        <strain evidence="10">cv. HFTH1</strain>
        <tissue evidence="9">Young leaf</tissue>
    </source>
</reference>
<dbReference type="Proteomes" id="UP000290289">
    <property type="component" value="Chromosome 1"/>
</dbReference>
<dbReference type="AlphaFoldDB" id="A0A498KMD3"/>
<keyword evidence="4" id="KW-0804">Transcription</keyword>
<evidence type="ECO:0000256" key="2">
    <source>
        <dbReference type="ARBA" id="ARBA00023015"/>
    </source>
</evidence>
<dbReference type="GO" id="GO:0005634">
    <property type="term" value="C:nucleus"/>
    <property type="evidence" value="ECO:0007669"/>
    <property type="project" value="UniProtKB-SubCell"/>
</dbReference>
<dbReference type="PROSITE" id="PS51005">
    <property type="entry name" value="NAC"/>
    <property type="match status" value="1"/>
</dbReference>
<keyword evidence="7" id="KW-1133">Transmembrane helix</keyword>
<dbReference type="STRING" id="3750.A0A498KMD3"/>
<evidence type="ECO:0000259" key="8">
    <source>
        <dbReference type="PROSITE" id="PS51005"/>
    </source>
</evidence>
<feature type="transmembrane region" description="Helical" evidence="7">
    <location>
        <begin position="509"/>
        <end position="528"/>
    </location>
</feature>
<proteinExistence type="predicted"/>
<keyword evidence="3" id="KW-0238">DNA-binding</keyword>
<name>A0A498KMD3_MALDO</name>
<dbReference type="Pfam" id="PF02365">
    <property type="entry name" value="NAM"/>
    <property type="match status" value="1"/>
</dbReference>
<comment type="subcellular location">
    <subcellularLocation>
        <location evidence="1">Nucleus</location>
    </subcellularLocation>
</comment>
<evidence type="ECO:0000256" key="3">
    <source>
        <dbReference type="ARBA" id="ARBA00023125"/>
    </source>
</evidence>
<keyword evidence="7" id="KW-0812">Transmembrane</keyword>
<dbReference type="GO" id="GO:0006355">
    <property type="term" value="P:regulation of DNA-templated transcription"/>
    <property type="evidence" value="ECO:0007669"/>
    <property type="project" value="InterPro"/>
</dbReference>
<keyword evidence="5" id="KW-0539">Nucleus</keyword>
<evidence type="ECO:0000256" key="6">
    <source>
        <dbReference type="SAM" id="MobiDB-lite"/>
    </source>
</evidence>
<dbReference type="Gene3D" id="2.170.150.80">
    <property type="entry name" value="NAC domain"/>
    <property type="match status" value="1"/>
</dbReference>
<feature type="region of interest" description="Disordered" evidence="6">
    <location>
        <begin position="455"/>
        <end position="479"/>
    </location>
</feature>
<dbReference type="PANTHER" id="PTHR31989">
    <property type="entry name" value="NAC DOMAIN-CONTAINING PROTEIN 82-RELATED"/>
    <property type="match status" value="1"/>
</dbReference>
<dbReference type="GO" id="GO:0003677">
    <property type="term" value="F:DNA binding"/>
    <property type="evidence" value="ECO:0007669"/>
    <property type="project" value="UniProtKB-KW"/>
</dbReference>
<feature type="domain" description="NAC" evidence="8">
    <location>
        <begin position="16"/>
        <end position="162"/>
    </location>
</feature>
<dbReference type="InterPro" id="IPR036093">
    <property type="entry name" value="NAC_dom_sf"/>
</dbReference>
<evidence type="ECO:0000256" key="7">
    <source>
        <dbReference type="SAM" id="Phobius"/>
    </source>
</evidence>
<keyword evidence="7" id="KW-0472">Membrane</keyword>
<dbReference type="InterPro" id="IPR003441">
    <property type="entry name" value="NAC-dom"/>
</dbReference>
<sequence length="529" mass="60103">MAANRNRFTRAGDLSVPVGFRFRPTEEELIDYYLQMKLEGEDYLVSDVIREINICNHEPRDLPGLSLLKSDDQEWYFFSTYKKNSKNQTERATKEGFWKSTGPQKLVKTQDKRTIIGKKRILTFQRGRVRNSKKTDWVMHEYYIPQTNPNANQVTILVLFWGENVDAANCDEGESGTCNNESDFENQLLLAPGMDIEEERTQQQQSMDYFEREKVRMLASAPGNNDYHGLQSAFGADGPDDTFEEFLCSVIVDGNQDETTHANIFNDSTPPQPIMRVYFEDEALSSDTDPEVLLAQEMSLQMLSEPPVDSSHSRRQEGVMLYQTQAASSVNVVPKPQTDRLQVVTDEHSGTHRSQLVNDKHSGTHQRTSRPQRESRHNNALNVKNASSVDVDAELRQIKCIRLAPDEYYNNERTRGRTYPTSTLEALSKQKELKQQQSKAKEVAERRAAVDFPPKKTSVTKSNKEADVAQGNNAEKGLKQTQNATTAGNWKDCFISWETSPPLTSPPSVYLFNMVVVVGCVLVLYGQWC</sequence>
<protein>
    <recommendedName>
        <fullName evidence="8">NAC domain-containing protein</fullName>
    </recommendedName>
</protein>
<keyword evidence="2" id="KW-0805">Transcription regulation</keyword>